<name>A0A8C5N3Y2_9ANUR</name>
<proteinExistence type="predicted"/>
<evidence type="ECO:0000313" key="3">
    <source>
        <dbReference type="Ensembl" id="ENSLLEP00000021411.1"/>
    </source>
</evidence>
<dbReference type="Pfam" id="PF25044">
    <property type="entry name" value="DUF7789"/>
    <property type="match status" value="2"/>
</dbReference>
<accession>A0A8C5N3Y2</accession>
<dbReference type="InterPro" id="IPR056691">
    <property type="entry name" value="DUF7789"/>
</dbReference>
<feature type="transmembrane region" description="Helical" evidence="1">
    <location>
        <begin position="180"/>
        <end position="210"/>
    </location>
</feature>
<feature type="domain" description="DUF7789" evidence="2">
    <location>
        <begin position="169"/>
        <end position="300"/>
    </location>
</feature>
<feature type="transmembrane region" description="Helical" evidence="1">
    <location>
        <begin position="283"/>
        <end position="303"/>
    </location>
</feature>
<feature type="transmembrane region" description="Helical" evidence="1">
    <location>
        <begin position="77"/>
        <end position="94"/>
    </location>
</feature>
<keyword evidence="1" id="KW-0812">Transmembrane</keyword>
<evidence type="ECO:0000256" key="1">
    <source>
        <dbReference type="SAM" id="Phobius"/>
    </source>
</evidence>
<feature type="transmembrane region" description="Helical" evidence="1">
    <location>
        <begin position="139"/>
        <end position="159"/>
    </location>
</feature>
<keyword evidence="4" id="KW-1185">Reference proteome</keyword>
<reference evidence="3" key="1">
    <citation type="submission" date="2025-08" db="UniProtKB">
        <authorList>
            <consortium name="Ensembl"/>
        </authorList>
    </citation>
    <scope>IDENTIFICATION</scope>
</reference>
<sequence length="367" mass="41211">MEDYRSMVSPNNDDVDVSLPNLRPRHQDLIPTPFGPIKPWTELSWPIKTYFCLAIISLLCVLGLTITNLVQQSNEDFTVSLIQLIGVVFCIYYVTRGILQENRQELIAFIFSILLEMIRSIVNFSVVPYEQKPEIEPRFITILLIGLFHVICSMCLVLGQNMMAFRVGGALESLQTQYNMLSLCFSLLTFDLQAQLCLSVLVLMSGILTICTLHSVLLGVGLFWAFLKVTLGIIAILKELKPLVLVFLLQNIPELAYFIYLIYKVSVEWGSGESYTLEAAAVSGFVMTVVIKCALFWSLYHVYRSFGQGLRERKSRAGVQSESVLILWENRLLKGTFCMVCHTSKFCIAQSLPPAIPASFGSVSSCV</sequence>
<reference evidence="3" key="2">
    <citation type="submission" date="2025-09" db="UniProtKB">
        <authorList>
            <consortium name="Ensembl"/>
        </authorList>
    </citation>
    <scope>IDENTIFICATION</scope>
</reference>
<dbReference type="Proteomes" id="UP000694569">
    <property type="component" value="Unplaced"/>
</dbReference>
<feature type="transmembrane region" description="Helical" evidence="1">
    <location>
        <begin position="216"/>
        <end position="237"/>
    </location>
</feature>
<feature type="transmembrane region" description="Helical" evidence="1">
    <location>
        <begin position="50"/>
        <end position="71"/>
    </location>
</feature>
<dbReference type="AlphaFoldDB" id="A0A8C5N3Y2"/>
<dbReference type="PANTHER" id="PTHR39299">
    <property type="entry name" value="TRANSMEMBRANE PROTEIN"/>
    <property type="match status" value="1"/>
</dbReference>
<dbReference type="PANTHER" id="PTHR39299:SF1">
    <property type="entry name" value="TRANSMEMBRANE PROTEIN"/>
    <property type="match status" value="1"/>
</dbReference>
<keyword evidence="1" id="KW-1133">Transmembrane helix</keyword>
<protein>
    <recommendedName>
        <fullName evidence="2">DUF7789 domain-containing protein</fullName>
    </recommendedName>
</protein>
<keyword evidence="1" id="KW-0472">Membrane</keyword>
<evidence type="ECO:0000313" key="4">
    <source>
        <dbReference type="Proteomes" id="UP000694569"/>
    </source>
</evidence>
<dbReference type="Ensembl" id="ENSLLET00000022237.1">
    <property type="protein sequence ID" value="ENSLLEP00000021411.1"/>
    <property type="gene ID" value="ENSLLEG00000013563.1"/>
</dbReference>
<feature type="transmembrane region" description="Helical" evidence="1">
    <location>
        <begin position="244"/>
        <end position="263"/>
    </location>
</feature>
<organism evidence="3 4">
    <name type="scientific">Leptobrachium leishanense</name>
    <name type="common">Leishan spiny toad</name>
    <dbReference type="NCBI Taxonomy" id="445787"/>
    <lineage>
        <taxon>Eukaryota</taxon>
        <taxon>Metazoa</taxon>
        <taxon>Chordata</taxon>
        <taxon>Craniata</taxon>
        <taxon>Vertebrata</taxon>
        <taxon>Euteleostomi</taxon>
        <taxon>Amphibia</taxon>
        <taxon>Batrachia</taxon>
        <taxon>Anura</taxon>
        <taxon>Pelobatoidea</taxon>
        <taxon>Megophryidae</taxon>
        <taxon>Leptobrachium</taxon>
    </lineage>
</organism>
<dbReference type="GeneTree" id="ENSGT01130000279695"/>
<evidence type="ECO:0000259" key="2">
    <source>
        <dbReference type="Pfam" id="PF25044"/>
    </source>
</evidence>
<feature type="domain" description="DUF7789" evidence="2">
    <location>
        <begin position="34"/>
        <end position="157"/>
    </location>
</feature>
<feature type="transmembrane region" description="Helical" evidence="1">
    <location>
        <begin position="106"/>
        <end position="127"/>
    </location>
</feature>